<sequence length="773" mass="85292">MDLGPGSTKPGREDSTLPSSDIGSSAASIKKRKVRHSRVKTGCADCRQRRIKCSEGALISPGVKLPCEKCEEIGADCYYPHPDDTGRTTTRWVISAQVDDNGRIVPVAAGKPTEIVVKQEGSDSGSFAEHRDRLVVKQEQNPPLGPPPTFFPEQQFVSSPSYYTNSPVQPYFFTPEVPFTAPSHGPAVYAESALRNTTQNPPPPGMHTMIPYPIPERRPEPSITLPRIPKGIGTASWQGANLQHTYSSRQAPQPYTYASPAYADPGTGSSPTPYTSFSSASAPDPSHLGYPMSIAWQAQTAGDFQLHLTRIPWVKRKPRHVDYTRSRRVQNGQSSSADRSNGETYDFVDNLHQYLNVANQPARPLHTFSLASLSNSSLKRTALSYFETRGCGEIIAAGEMRSNWIYVQLFPRVYDLLSGETGNHSASWAKHDQGLGHGQKDAVAGHAAAARHFTCEFVHHSLIRLSCVHRANTERDPSRIQELRREILAHGKRAMMAGQTVRIQCSDRWWKTEEYLMGAFIGYMADMLDSQTIRIDPGLMAFDPERTPSAFETILRDMLAVYITLLTSFRPHDPLAPSIQPYQLSTSTDRPPTSGPRPATASLPRNRPSSEDWVESFFGLTRQMILQIAKVNSLVAHRAQLLRQGDDKGETGWAVRRRAQELVDELGGGVERDSGKALFELPDPSAGKASRVRRGTNVSSGAVEIVLKLTLSQVTRLALLTIVLCEILQVDLDDYRLVQARESALEMVADSEASETAGFSWALTTLQEDIEMG</sequence>
<reference evidence="1" key="1">
    <citation type="submission" date="2023-04" db="EMBL/GenBank/DDBJ databases">
        <title>Draft Genome sequencing of Naganishia species isolated from polar environments using Oxford Nanopore Technology.</title>
        <authorList>
            <person name="Leo P."/>
            <person name="Venkateswaran K."/>
        </authorList>
    </citation>
    <scope>NUCLEOTIDE SEQUENCE</scope>
    <source>
        <strain evidence="1">MNA-CCFEE 5262</strain>
    </source>
</reference>
<dbReference type="Proteomes" id="UP001230649">
    <property type="component" value="Unassembled WGS sequence"/>
</dbReference>
<keyword evidence="2" id="KW-1185">Reference proteome</keyword>
<evidence type="ECO:0000313" key="1">
    <source>
        <dbReference type="EMBL" id="KAJ9115191.1"/>
    </source>
</evidence>
<dbReference type="EMBL" id="JASBWS010000006">
    <property type="protein sequence ID" value="KAJ9115191.1"/>
    <property type="molecule type" value="Genomic_DNA"/>
</dbReference>
<evidence type="ECO:0000313" key="2">
    <source>
        <dbReference type="Proteomes" id="UP001230649"/>
    </source>
</evidence>
<accession>A0ACC2WUW2</accession>
<proteinExistence type="predicted"/>
<comment type="caution">
    <text evidence="1">The sequence shown here is derived from an EMBL/GenBank/DDBJ whole genome shotgun (WGS) entry which is preliminary data.</text>
</comment>
<gene>
    <name evidence="1" type="ORF">QFC20_001058</name>
</gene>
<protein>
    <submittedName>
        <fullName evidence="1">Uncharacterized protein</fullName>
    </submittedName>
</protein>
<name>A0ACC2WUW2_9TREE</name>
<organism evidence="1 2">
    <name type="scientific">Naganishia adeliensis</name>
    <dbReference type="NCBI Taxonomy" id="92952"/>
    <lineage>
        <taxon>Eukaryota</taxon>
        <taxon>Fungi</taxon>
        <taxon>Dikarya</taxon>
        <taxon>Basidiomycota</taxon>
        <taxon>Agaricomycotina</taxon>
        <taxon>Tremellomycetes</taxon>
        <taxon>Filobasidiales</taxon>
        <taxon>Filobasidiaceae</taxon>
        <taxon>Naganishia</taxon>
    </lineage>
</organism>